<proteinExistence type="predicted"/>
<organism evidence="2 3">
    <name type="scientific">Pseudoalteromonas undina</name>
    <dbReference type="NCBI Taxonomy" id="43660"/>
    <lineage>
        <taxon>Bacteria</taxon>
        <taxon>Pseudomonadati</taxon>
        <taxon>Pseudomonadota</taxon>
        <taxon>Gammaproteobacteria</taxon>
        <taxon>Alteromonadales</taxon>
        <taxon>Pseudoalteromonadaceae</taxon>
        <taxon>Pseudoalteromonas</taxon>
    </lineage>
</organism>
<protein>
    <submittedName>
        <fullName evidence="2">Glycosyltransferase-like protein</fullName>
    </submittedName>
</protein>
<dbReference type="PROSITE" id="PS00019">
    <property type="entry name" value="ACTININ_1"/>
    <property type="match status" value="1"/>
</dbReference>
<dbReference type="SUPFAM" id="SSF53756">
    <property type="entry name" value="UDP-Glycosyltransferase/glycogen phosphorylase"/>
    <property type="match status" value="1"/>
</dbReference>
<evidence type="ECO:0000313" key="2">
    <source>
        <dbReference type="EMBL" id="ERG61636.1"/>
    </source>
</evidence>
<reference evidence="2" key="2">
    <citation type="submission" date="2013-04" db="EMBL/GenBank/DDBJ databases">
        <title>Genome sequence of Pseudoalteromonas undina.</title>
        <authorList>
            <person name="Xie B.-B."/>
            <person name="Rong J.-C."/>
            <person name="Qin Q.-L."/>
            <person name="Shu Y.-L."/>
            <person name="Zhang Y.-Z."/>
        </authorList>
    </citation>
    <scope>NUCLEOTIDE SEQUENCE</scope>
    <source>
        <strain evidence="2">NCIMB 2128</strain>
    </source>
</reference>
<comment type="caution">
    <text evidence="2">The sequence shown here is derived from an EMBL/GenBank/DDBJ whole genome shotgun (WGS) entry which is preliminary data.</text>
</comment>
<accession>A0ABN0NJC7</accession>
<dbReference type="EMBL" id="AHCF02000013">
    <property type="protein sequence ID" value="ERG61636.1"/>
    <property type="molecule type" value="Genomic_DNA"/>
</dbReference>
<dbReference type="InterPro" id="IPR001296">
    <property type="entry name" value="Glyco_trans_1"/>
</dbReference>
<dbReference type="Proteomes" id="UP000016534">
    <property type="component" value="Unassembled WGS sequence"/>
</dbReference>
<feature type="domain" description="Glycosyl transferase family 1" evidence="1">
    <location>
        <begin position="171"/>
        <end position="322"/>
    </location>
</feature>
<keyword evidence="3" id="KW-1185">Reference proteome</keyword>
<dbReference type="Gene3D" id="3.40.50.2000">
    <property type="entry name" value="Glycogen Phosphorylase B"/>
    <property type="match status" value="1"/>
</dbReference>
<dbReference type="Pfam" id="PF00534">
    <property type="entry name" value="Glycos_transf_1"/>
    <property type="match status" value="1"/>
</dbReference>
<dbReference type="InterPro" id="IPR001589">
    <property type="entry name" value="Actinin_actin-bd_CS"/>
</dbReference>
<gene>
    <name evidence="2" type="ORF">PUND_06887</name>
</gene>
<name>A0ABN0NJC7_9GAMM</name>
<evidence type="ECO:0000259" key="1">
    <source>
        <dbReference type="Pfam" id="PF00534"/>
    </source>
</evidence>
<sequence>MFTVMSRQQIKKQINEYKEVSKLDGVKVIKTPHTTLNMLYTAIYLFFNMLKYKKVGLIAKKVELRPLRLTKFIFGKNFKYYIEVEGDGLSEYNYLQRNPYKNGFYDDYLFSAKASIDSFAEKIKDADGLLVLSKAFKEVLLKRHSFLKAEKVQVTSTGFVKGRLTFSAKNRQAFRNKLCIKNEHVFVYAGNVYYSWQNIKNTLCFFKYYLENVTSNAKFIILTHKSDQFIVKGFMSKLSLPDEKIVLKEVPNSEVVNYYNAADICVLLRDNDLMNEVASPGKIGEYAASGTPILTSSYIGDYAQLFQSQDLVAQVDDVRDFALMARKVQVLLEATDKEKTAFSNWSNDRLSSQNNVNSFIKAFEM</sequence>
<reference evidence="2" key="1">
    <citation type="journal article" date="2012" name="J. Bacteriol.">
        <title>Genome sequences of type strains of seven species of the marine bacterium Pseudoalteromonas.</title>
        <authorList>
            <person name="Xie B.B."/>
            <person name="Shu Y.L."/>
            <person name="Qin Q.L."/>
            <person name="Rong J.C."/>
            <person name="Zhang X.Y."/>
            <person name="Chen X.L."/>
            <person name="Shi M."/>
            <person name="He H.L."/>
            <person name="Zhou B.C."/>
            <person name="Zhang Y.Z."/>
        </authorList>
    </citation>
    <scope>NUCLEOTIDE SEQUENCE [LARGE SCALE GENOMIC DNA]</scope>
    <source>
        <strain evidence="2">NCIMB 2128</strain>
    </source>
</reference>
<evidence type="ECO:0000313" key="3">
    <source>
        <dbReference type="Proteomes" id="UP000016534"/>
    </source>
</evidence>